<accession>A0A8T2PAX6</accession>
<keyword evidence="2" id="KW-1185">Reference proteome</keyword>
<comment type="caution">
    <text evidence="1">The sequence shown here is derived from an EMBL/GenBank/DDBJ whole genome shotgun (WGS) entry which is preliminary data.</text>
</comment>
<evidence type="ECO:0000313" key="1">
    <source>
        <dbReference type="EMBL" id="KAG9346668.1"/>
    </source>
</evidence>
<protein>
    <submittedName>
        <fullName evidence="1">Uncharacterized protein</fullName>
    </submittedName>
</protein>
<dbReference type="EMBL" id="JAFBMS010000015">
    <property type="protein sequence ID" value="KAG9346668.1"/>
    <property type="molecule type" value="Genomic_DNA"/>
</dbReference>
<proteinExistence type="predicted"/>
<name>A0A8T2PAX6_9TELE</name>
<sequence>MKWWLENETILEEGLAPSSVDTQVGVDIRLVREWALDTGCTNNSIQPHDLVLISESLVVDADDMLVVWLGDPGTDFSRRDFPIQDSPGDTLPGVVHLETCVQMHQPLSREHTMV</sequence>
<dbReference type="AlphaFoldDB" id="A0A8T2PAX6"/>
<evidence type="ECO:0000313" key="2">
    <source>
        <dbReference type="Proteomes" id="UP000824540"/>
    </source>
</evidence>
<dbReference type="Proteomes" id="UP000824540">
    <property type="component" value="Unassembled WGS sequence"/>
</dbReference>
<organism evidence="1 2">
    <name type="scientific">Albula glossodonta</name>
    <name type="common">roundjaw bonefish</name>
    <dbReference type="NCBI Taxonomy" id="121402"/>
    <lineage>
        <taxon>Eukaryota</taxon>
        <taxon>Metazoa</taxon>
        <taxon>Chordata</taxon>
        <taxon>Craniata</taxon>
        <taxon>Vertebrata</taxon>
        <taxon>Euteleostomi</taxon>
        <taxon>Actinopterygii</taxon>
        <taxon>Neopterygii</taxon>
        <taxon>Teleostei</taxon>
        <taxon>Albuliformes</taxon>
        <taxon>Albulidae</taxon>
        <taxon>Albula</taxon>
    </lineage>
</organism>
<gene>
    <name evidence="1" type="ORF">JZ751_006980</name>
</gene>
<reference evidence="1" key="1">
    <citation type="thesis" date="2021" institute="BYU ScholarsArchive" country="Provo, UT, USA">
        <title>Applications of and Algorithms for Genome Assembly and Genomic Analyses with an Emphasis on Marine Teleosts.</title>
        <authorList>
            <person name="Pickett B.D."/>
        </authorList>
    </citation>
    <scope>NUCLEOTIDE SEQUENCE</scope>
    <source>
        <strain evidence="1">HI-2016</strain>
    </source>
</reference>